<dbReference type="Proteomes" id="UP000708208">
    <property type="component" value="Unassembled WGS sequence"/>
</dbReference>
<comment type="caution">
    <text evidence="1">The sequence shown here is derived from an EMBL/GenBank/DDBJ whole genome shotgun (WGS) entry which is preliminary data.</text>
</comment>
<evidence type="ECO:0000313" key="2">
    <source>
        <dbReference type="Proteomes" id="UP000708208"/>
    </source>
</evidence>
<evidence type="ECO:0000313" key="1">
    <source>
        <dbReference type="EMBL" id="CAG7815047.1"/>
    </source>
</evidence>
<protein>
    <submittedName>
        <fullName evidence="1">Uncharacterized protein</fullName>
    </submittedName>
</protein>
<proteinExistence type="predicted"/>
<accession>A0A8J2KER2</accession>
<gene>
    <name evidence="1" type="ORF">AFUS01_LOCUS25752</name>
</gene>
<sequence>MCALRAAESLYSPRVASPHHLETLPRPVLPRGFV</sequence>
<organism evidence="1 2">
    <name type="scientific">Allacma fusca</name>
    <dbReference type="NCBI Taxonomy" id="39272"/>
    <lineage>
        <taxon>Eukaryota</taxon>
        <taxon>Metazoa</taxon>
        <taxon>Ecdysozoa</taxon>
        <taxon>Arthropoda</taxon>
        <taxon>Hexapoda</taxon>
        <taxon>Collembola</taxon>
        <taxon>Symphypleona</taxon>
        <taxon>Sminthuridae</taxon>
        <taxon>Allacma</taxon>
    </lineage>
</organism>
<name>A0A8J2KER2_9HEXA</name>
<feature type="non-terminal residue" evidence="1">
    <location>
        <position position="34"/>
    </location>
</feature>
<reference evidence="1" key="1">
    <citation type="submission" date="2021-06" db="EMBL/GenBank/DDBJ databases">
        <authorList>
            <person name="Hodson N. C."/>
            <person name="Mongue J. A."/>
            <person name="Jaron S. K."/>
        </authorList>
    </citation>
    <scope>NUCLEOTIDE SEQUENCE</scope>
</reference>
<keyword evidence="2" id="KW-1185">Reference proteome</keyword>
<dbReference type="AlphaFoldDB" id="A0A8J2KER2"/>
<dbReference type="EMBL" id="CAJVCH010334095">
    <property type="protein sequence ID" value="CAG7815047.1"/>
    <property type="molecule type" value="Genomic_DNA"/>
</dbReference>